<keyword evidence="4" id="KW-0799">Topoisomerase</keyword>
<sequence>MFVSELIFGHLLTSSIYDNIVNRDIQNRNGYGAKLTNIFSTEFVIETTDGQRQKMYKHIFRNNMGLGTKTEPVITRWKEGENWTKLTFKPDLAKFKISHFALMKKRVFDLARL</sequence>
<proteinExistence type="predicted"/>
<dbReference type="GO" id="GO:0000712">
    <property type="term" value="P:resolution of meiotic recombination intermediates"/>
    <property type="evidence" value="ECO:0007669"/>
    <property type="project" value="TreeGrafter"/>
</dbReference>
<protein>
    <recommendedName>
        <fullName evidence="3">DNA topoisomerase (ATP-hydrolyzing)</fullName>
        <ecNumber evidence="3">5.6.2.2</ecNumber>
    </recommendedName>
</protein>
<dbReference type="Proteomes" id="UP001165190">
    <property type="component" value="Unassembled WGS sequence"/>
</dbReference>
<evidence type="ECO:0000313" key="7">
    <source>
        <dbReference type="EMBL" id="GMJ08289.1"/>
    </source>
</evidence>
<evidence type="ECO:0000256" key="1">
    <source>
        <dbReference type="ARBA" id="ARBA00000185"/>
    </source>
</evidence>
<dbReference type="Gene3D" id="3.30.565.10">
    <property type="entry name" value="Histidine kinase-like ATPase, C-terminal domain"/>
    <property type="match status" value="1"/>
</dbReference>
<keyword evidence="8" id="KW-1185">Reference proteome</keyword>
<evidence type="ECO:0000256" key="6">
    <source>
        <dbReference type="ARBA" id="ARBA00023235"/>
    </source>
</evidence>
<dbReference type="GO" id="GO:0003677">
    <property type="term" value="F:DNA binding"/>
    <property type="evidence" value="ECO:0007669"/>
    <property type="project" value="UniProtKB-KW"/>
</dbReference>
<dbReference type="EMBL" id="BSYR01000051">
    <property type="protein sequence ID" value="GMJ08289.1"/>
    <property type="molecule type" value="Genomic_DNA"/>
</dbReference>
<dbReference type="EC" id="5.6.2.2" evidence="3"/>
<comment type="catalytic activity">
    <reaction evidence="1">
        <text>ATP-dependent breakage, passage and rejoining of double-stranded DNA.</text>
        <dbReference type="EC" id="5.6.2.2"/>
    </reaction>
</comment>
<dbReference type="GO" id="GO:0003918">
    <property type="term" value="F:DNA topoisomerase type II (double strand cut, ATP-hydrolyzing) activity"/>
    <property type="evidence" value="ECO:0007669"/>
    <property type="project" value="UniProtKB-EC"/>
</dbReference>
<dbReference type="SUPFAM" id="SSF55874">
    <property type="entry name" value="ATPase domain of HSP90 chaperone/DNA topoisomerase II/histidine kinase"/>
    <property type="match status" value="1"/>
</dbReference>
<dbReference type="GO" id="GO:0005634">
    <property type="term" value="C:nucleus"/>
    <property type="evidence" value="ECO:0007669"/>
    <property type="project" value="TreeGrafter"/>
</dbReference>
<evidence type="ECO:0000256" key="4">
    <source>
        <dbReference type="ARBA" id="ARBA00023029"/>
    </source>
</evidence>
<dbReference type="AlphaFoldDB" id="A0A9W7MN36"/>
<dbReference type="OrthoDB" id="276498at2759"/>
<evidence type="ECO:0000256" key="2">
    <source>
        <dbReference type="ARBA" id="ARBA00001946"/>
    </source>
</evidence>
<dbReference type="PANTHER" id="PTHR10169:SF38">
    <property type="entry name" value="DNA TOPOISOMERASE 2"/>
    <property type="match status" value="1"/>
</dbReference>
<gene>
    <name evidence="7" type="ORF">HRI_004498100</name>
</gene>
<dbReference type="GO" id="GO:0000819">
    <property type="term" value="P:sister chromatid segregation"/>
    <property type="evidence" value="ECO:0007669"/>
    <property type="project" value="TreeGrafter"/>
</dbReference>
<comment type="cofactor">
    <cofactor evidence="2">
        <name>Mg(2+)</name>
        <dbReference type="ChEBI" id="CHEBI:18420"/>
    </cofactor>
</comment>
<evidence type="ECO:0000313" key="8">
    <source>
        <dbReference type="Proteomes" id="UP001165190"/>
    </source>
</evidence>
<comment type="caution">
    <text evidence="7">The sequence shown here is derived from an EMBL/GenBank/DDBJ whole genome shotgun (WGS) entry which is preliminary data.</text>
</comment>
<evidence type="ECO:0000256" key="5">
    <source>
        <dbReference type="ARBA" id="ARBA00023125"/>
    </source>
</evidence>
<name>A0A9W7MN36_HIBTR</name>
<keyword evidence="6" id="KW-0413">Isomerase</keyword>
<dbReference type="InterPro" id="IPR036890">
    <property type="entry name" value="HATPase_C_sf"/>
</dbReference>
<dbReference type="PANTHER" id="PTHR10169">
    <property type="entry name" value="DNA TOPOISOMERASE/GYRASE"/>
    <property type="match status" value="1"/>
</dbReference>
<accession>A0A9W7MN36</accession>
<keyword evidence="5" id="KW-0238">DNA-binding</keyword>
<organism evidence="7 8">
    <name type="scientific">Hibiscus trionum</name>
    <name type="common">Flower of an hour</name>
    <dbReference type="NCBI Taxonomy" id="183268"/>
    <lineage>
        <taxon>Eukaryota</taxon>
        <taxon>Viridiplantae</taxon>
        <taxon>Streptophyta</taxon>
        <taxon>Embryophyta</taxon>
        <taxon>Tracheophyta</taxon>
        <taxon>Spermatophyta</taxon>
        <taxon>Magnoliopsida</taxon>
        <taxon>eudicotyledons</taxon>
        <taxon>Gunneridae</taxon>
        <taxon>Pentapetalae</taxon>
        <taxon>rosids</taxon>
        <taxon>malvids</taxon>
        <taxon>Malvales</taxon>
        <taxon>Malvaceae</taxon>
        <taxon>Malvoideae</taxon>
        <taxon>Hibiscus</taxon>
    </lineage>
</organism>
<dbReference type="InterPro" id="IPR050634">
    <property type="entry name" value="DNA_Topoisomerase_II"/>
</dbReference>
<reference evidence="7" key="1">
    <citation type="submission" date="2023-05" db="EMBL/GenBank/DDBJ databases">
        <title>Genome and transcriptome analyses reveal genes involved in the formation of fine ridges on petal epidermal cells in Hibiscus trionum.</title>
        <authorList>
            <person name="Koshimizu S."/>
            <person name="Masuda S."/>
            <person name="Ishii T."/>
            <person name="Shirasu K."/>
            <person name="Hoshino A."/>
            <person name="Arita M."/>
        </authorList>
    </citation>
    <scope>NUCLEOTIDE SEQUENCE</scope>
    <source>
        <strain evidence="7">Hamamatsu line</strain>
    </source>
</reference>
<evidence type="ECO:0000256" key="3">
    <source>
        <dbReference type="ARBA" id="ARBA00012895"/>
    </source>
</evidence>